<keyword evidence="7 12" id="KW-0862">Zinc</keyword>
<dbReference type="CDD" id="cd07343">
    <property type="entry name" value="M48A_Zmpste24p_like"/>
    <property type="match status" value="1"/>
</dbReference>
<feature type="binding site" evidence="12">
    <location>
        <position position="278"/>
    </location>
    <ligand>
        <name>Zn(2+)</name>
        <dbReference type="ChEBI" id="CHEBI:29105"/>
        <note>catalytic</note>
    </ligand>
</feature>
<keyword evidence="8 14" id="KW-1133">Transmembrane helix</keyword>
<evidence type="ECO:0000313" key="17">
    <source>
        <dbReference type="EMBL" id="ATX81021.1"/>
    </source>
</evidence>
<dbReference type="Pfam" id="PF16491">
    <property type="entry name" value="Peptidase_M48_N"/>
    <property type="match status" value="1"/>
</dbReference>
<dbReference type="Proteomes" id="UP000231637">
    <property type="component" value="Chromosome"/>
</dbReference>
<organism evidence="17 18">
    <name type="scientific">Mariprofundus ferrinatatus</name>
    <dbReference type="NCBI Taxonomy" id="1921087"/>
    <lineage>
        <taxon>Bacteria</taxon>
        <taxon>Pseudomonadati</taxon>
        <taxon>Pseudomonadota</taxon>
        <taxon>Candidatius Mariprofundia</taxon>
        <taxon>Mariprofundales</taxon>
        <taxon>Mariprofundaceae</taxon>
        <taxon>Mariprofundus</taxon>
    </lineage>
</organism>
<evidence type="ECO:0000256" key="6">
    <source>
        <dbReference type="ARBA" id="ARBA00022824"/>
    </source>
</evidence>
<feature type="active site" description="Proton donor" evidence="11">
    <location>
        <position position="360"/>
    </location>
</feature>
<dbReference type="KEGG" id="mfn:Ga0123462_0143"/>
<evidence type="ECO:0000256" key="9">
    <source>
        <dbReference type="ARBA" id="ARBA00023049"/>
    </source>
</evidence>
<evidence type="ECO:0000256" key="12">
    <source>
        <dbReference type="PIRSR" id="PIRSR627057-2"/>
    </source>
</evidence>
<dbReference type="GO" id="GO:0071586">
    <property type="term" value="P:CAAX-box protein processing"/>
    <property type="evidence" value="ECO:0007669"/>
    <property type="project" value="InterPro"/>
</dbReference>
<keyword evidence="18" id="KW-1185">Reference proteome</keyword>
<keyword evidence="9 13" id="KW-0482">Metalloprotease</keyword>
<evidence type="ECO:0000259" key="15">
    <source>
        <dbReference type="Pfam" id="PF01435"/>
    </source>
</evidence>
<comment type="cofactor">
    <cofactor evidence="12 13">
        <name>Zn(2+)</name>
        <dbReference type="ChEBI" id="CHEBI:29105"/>
    </cofactor>
    <text evidence="12 13">Binds 1 zinc ion per subunit.</text>
</comment>
<feature type="binding site" evidence="12">
    <location>
        <position position="282"/>
    </location>
    <ligand>
        <name>Zn(2+)</name>
        <dbReference type="ChEBI" id="CHEBI:29105"/>
        <note>catalytic</note>
    </ligand>
</feature>
<evidence type="ECO:0000256" key="14">
    <source>
        <dbReference type="SAM" id="Phobius"/>
    </source>
</evidence>
<feature type="domain" description="CAAX prenyl protease 1 N-terminal" evidence="16">
    <location>
        <begin position="31"/>
        <end position="205"/>
    </location>
</feature>
<evidence type="ECO:0000256" key="1">
    <source>
        <dbReference type="ARBA" id="ARBA00004477"/>
    </source>
</evidence>
<evidence type="ECO:0000313" key="18">
    <source>
        <dbReference type="Proteomes" id="UP000231637"/>
    </source>
</evidence>
<accession>A0A2K8L592</accession>
<evidence type="ECO:0000256" key="10">
    <source>
        <dbReference type="ARBA" id="ARBA00023136"/>
    </source>
</evidence>
<protein>
    <submittedName>
        <fullName evidence="17">STE24 endopeptidase</fullName>
        <ecNumber evidence="17">3.4.24.84</ecNumber>
    </submittedName>
</protein>
<dbReference type="Gene3D" id="3.30.2010.10">
    <property type="entry name" value="Metalloproteases ('zincins'), catalytic domain"/>
    <property type="match status" value="1"/>
</dbReference>
<keyword evidence="10 14" id="KW-0472">Membrane</keyword>
<evidence type="ECO:0000256" key="3">
    <source>
        <dbReference type="ARBA" id="ARBA00022692"/>
    </source>
</evidence>
<keyword evidence="2 13" id="KW-0645">Protease</keyword>
<feature type="transmembrane region" description="Helical" evidence="14">
    <location>
        <begin position="292"/>
        <end position="309"/>
    </location>
</feature>
<dbReference type="AlphaFoldDB" id="A0A2K8L592"/>
<dbReference type="InterPro" id="IPR032456">
    <property type="entry name" value="Peptidase_M48_N"/>
</dbReference>
<keyword evidence="3 14" id="KW-0812">Transmembrane</keyword>
<feature type="transmembrane region" description="Helical" evidence="14">
    <location>
        <begin position="100"/>
        <end position="119"/>
    </location>
</feature>
<evidence type="ECO:0000256" key="2">
    <source>
        <dbReference type="ARBA" id="ARBA00022670"/>
    </source>
</evidence>
<feature type="transmembrane region" description="Helical" evidence="14">
    <location>
        <begin position="6"/>
        <end position="25"/>
    </location>
</feature>
<reference evidence="17 18" key="1">
    <citation type="submission" date="2016-12" db="EMBL/GenBank/DDBJ databases">
        <title>Isolation and genomic insights into novel planktonic Zetaproteobacteria from stratified waters of the Chesapeake Bay.</title>
        <authorList>
            <person name="McAllister S.M."/>
            <person name="Kato S."/>
            <person name="Chan C.S."/>
            <person name="Chiu B.K."/>
            <person name="Field E.K."/>
        </authorList>
    </citation>
    <scope>NUCLEOTIDE SEQUENCE [LARGE SCALE GENOMIC DNA]</scope>
    <source>
        <strain evidence="17 18">CP-8</strain>
    </source>
</reference>
<dbReference type="EC" id="3.4.24.84" evidence="17"/>
<feature type="transmembrane region" description="Helical" evidence="14">
    <location>
        <begin position="329"/>
        <end position="351"/>
    </location>
</feature>
<feature type="domain" description="Peptidase M48" evidence="15">
    <location>
        <begin position="210"/>
        <end position="411"/>
    </location>
</feature>
<proteinExistence type="inferred from homology"/>
<dbReference type="GO" id="GO:0046872">
    <property type="term" value="F:metal ion binding"/>
    <property type="evidence" value="ECO:0007669"/>
    <property type="project" value="UniProtKB-KW"/>
</dbReference>
<evidence type="ECO:0000256" key="7">
    <source>
        <dbReference type="ARBA" id="ARBA00022833"/>
    </source>
</evidence>
<dbReference type="Pfam" id="PF01435">
    <property type="entry name" value="Peptidase_M48"/>
    <property type="match status" value="1"/>
</dbReference>
<keyword evidence="6" id="KW-0256">Endoplasmic reticulum</keyword>
<evidence type="ECO:0000259" key="16">
    <source>
        <dbReference type="Pfam" id="PF16491"/>
    </source>
</evidence>
<dbReference type="EMBL" id="CP018800">
    <property type="protein sequence ID" value="ATX81021.1"/>
    <property type="molecule type" value="Genomic_DNA"/>
</dbReference>
<comment type="subcellular location">
    <subcellularLocation>
        <location evidence="1">Endoplasmic reticulum membrane</location>
        <topology evidence="1">Multi-pass membrane protein</topology>
    </subcellularLocation>
</comment>
<evidence type="ECO:0000256" key="4">
    <source>
        <dbReference type="ARBA" id="ARBA00022723"/>
    </source>
</evidence>
<evidence type="ECO:0000256" key="8">
    <source>
        <dbReference type="ARBA" id="ARBA00022989"/>
    </source>
</evidence>
<dbReference type="InterPro" id="IPR001915">
    <property type="entry name" value="Peptidase_M48"/>
</dbReference>
<evidence type="ECO:0000256" key="13">
    <source>
        <dbReference type="RuleBase" id="RU003983"/>
    </source>
</evidence>
<keyword evidence="5 13" id="KW-0378">Hydrolase</keyword>
<name>A0A2K8L592_9PROT</name>
<evidence type="ECO:0000256" key="11">
    <source>
        <dbReference type="PIRSR" id="PIRSR627057-1"/>
    </source>
</evidence>
<evidence type="ECO:0000256" key="5">
    <source>
        <dbReference type="ARBA" id="ARBA00022801"/>
    </source>
</evidence>
<dbReference type="GO" id="GO:0004222">
    <property type="term" value="F:metalloendopeptidase activity"/>
    <property type="evidence" value="ECO:0007669"/>
    <property type="project" value="InterPro"/>
</dbReference>
<feature type="transmembrane region" description="Helical" evidence="14">
    <location>
        <begin position="70"/>
        <end position="88"/>
    </location>
</feature>
<feature type="transmembrane region" description="Helical" evidence="14">
    <location>
        <begin position="151"/>
        <end position="169"/>
    </location>
</feature>
<keyword evidence="4 12" id="KW-0479">Metal-binding</keyword>
<comment type="similarity">
    <text evidence="13">Belongs to the peptidase M48 family.</text>
</comment>
<feature type="active site" evidence="11">
    <location>
        <position position="279"/>
    </location>
</feature>
<dbReference type="PANTHER" id="PTHR10120">
    <property type="entry name" value="CAAX PRENYL PROTEASE 1"/>
    <property type="match status" value="1"/>
</dbReference>
<feature type="binding site" evidence="12">
    <location>
        <position position="356"/>
    </location>
    <ligand>
        <name>Zn(2+)</name>
        <dbReference type="ChEBI" id="CHEBI:29105"/>
        <note>catalytic</note>
    </ligand>
</feature>
<dbReference type="FunFam" id="3.30.2010.10:FF:000002">
    <property type="entry name" value="CAAX prenyl protease"/>
    <property type="match status" value="1"/>
</dbReference>
<gene>
    <name evidence="17" type="ORF">Ga0123462_0143</name>
</gene>
<feature type="transmembrane region" description="Helical" evidence="14">
    <location>
        <begin position="175"/>
        <end position="195"/>
    </location>
</feature>
<dbReference type="InterPro" id="IPR027057">
    <property type="entry name" value="CAXX_Prtase_1"/>
</dbReference>
<sequence length="421" mass="46932">MITAWTWSVVSFALLATMTGLYLSWRQQNSVLRNRGAVPPRFAEKIPLSAHQKAADYTRAKIQLGNIGRIWGLLLLLAWTLGGGLALLSDITASFGLSEVWSGVAFLILFALIGSLLDLPLELYGTFAIEARFGFNKMTAALFVSDMVKQLALMLVIGTPLAWVILALMEGAGDLWWFYGWLFLTLFMLFMIWAYPTFIAPLFNKFTALPDGEMKQRIEALLDRCGFKSNGLFVMDGSRRSSHGNAYFTGLGNAKRIVFFDTLINQLEPLETEAVLAHELGHFHHGHVKKRLIVMVMMNLLGFALLGWLSQQAWFYVGLGVKQPSNHAALVLFMLVLPVFTFAITPLMSYFSRKNEFEADAYAVANSSGQALADALVKMYEDNASTLTPDALHSAWYDSHPPAPVRIDHIELLLRQSRQAA</sequence>